<evidence type="ECO:0000256" key="19">
    <source>
        <dbReference type="ARBA" id="ARBA00068427"/>
    </source>
</evidence>
<keyword evidence="11 26" id="KW-0067">ATP-binding</keyword>
<evidence type="ECO:0000259" key="27">
    <source>
        <dbReference type="PROSITE" id="PS50975"/>
    </source>
</evidence>
<organism evidence="28 29">
    <name type="scientific">Compostibacillus humi</name>
    <dbReference type="NCBI Taxonomy" id="1245525"/>
    <lineage>
        <taxon>Bacteria</taxon>
        <taxon>Bacillati</taxon>
        <taxon>Bacillota</taxon>
        <taxon>Bacilli</taxon>
        <taxon>Bacillales</taxon>
        <taxon>Bacillaceae</taxon>
        <taxon>Compostibacillus</taxon>
    </lineage>
</organism>
<evidence type="ECO:0000256" key="2">
    <source>
        <dbReference type="ARBA" id="ARBA00003921"/>
    </source>
</evidence>
<keyword evidence="9 25" id="KW-0479">Metal-binding</keyword>
<dbReference type="GO" id="GO:0005829">
    <property type="term" value="C:cytosol"/>
    <property type="evidence" value="ECO:0007669"/>
    <property type="project" value="TreeGrafter"/>
</dbReference>
<evidence type="ECO:0000256" key="18">
    <source>
        <dbReference type="ARBA" id="ARBA00060592"/>
    </source>
</evidence>
<dbReference type="InterPro" id="IPR000291">
    <property type="entry name" value="D-Ala_lig_Van_CS"/>
</dbReference>
<accession>A0A8J2TSC0</accession>
<dbReference type="FunFam" id="3.30.470.20:FF:000008">
    <property type="entry name" value="D-alanine--D-alanine ligase"/>
    <property type="match status" value="1"/>
</dbReference>
<evidence type="ECO:0000313" key="28">
    <source>
        <dbReference type="EMBL" id="GFZ92274.1"/>
    </source>
</evidence>
<keyword evidence="7 22" id="KW-0963">Cytoplasm</keyword>
<evidence type="ECO:0000256" key="7">
    <source>
        <dbReference type="ARBA" id="ARBA00022490"/>
    </source>
</evidence>
<dbReference type="InterPro" id="IPR011127">
    <property type="entry name" value="Dala_Dala_lig_N"/>
</dbReference>
<dbReference type="GO" id="GO:0046872">
    <property type="term" value="F:metal ion binding"/>
    <property type="evidence" value="ECO:0007669"/>
    <property type="project" value="UniProtKB-KW"/>
</dbReference>
<evidence type="ECO:0000256" key="9">
    <source>
        <dbReference type="ARBA" id="ARBA00022723"/>
    </source>
</evidence>
<evidence type="ECO:0000256" key="1">
    <source>
        <dbReference type="ARBA" id="ARBA00001936"/>
    </source>
</evidence>
<evidence type="ECO:0000256" key="11">
    <source>
        <dbReference type="ARBA" id="ARBA00022840"/>
    </source>
</evidence>
<comment type="function">
    <text evidence="2 22">Cell wall formation.</text>
</comment>
<feature type="binding site" evidence="24">
    <location>
        <begin position="191"/>
        <end position="192"/>
    </location>
    <ligand>
        <name>ATP</name>
        <dbReference type="ChEBI" id="CHEBI:30616"/>
    </ligand>
</feature>
<dbReference type="PANTHER" id="PTHR23132:SF25">
    <property type="entry name" value="D-ALANINE--D-ALANINE LIGASE A"/>
    <property type="match status" value="1"/>
</dbReference>
<dbReference type="Gene3D" id="3.40.50.20">
    <property type="match status" value="1"/>
</dbReference>
<feature type="binding site" evidence="24">
    <location>
        <position position="141"/>
    </location>
    <ligand>
        <name>ATP</name>
        <dbReference type="ChEBI" id="CHEBI:30616"/>
    </ligand>
</feature>
<dbReference type="PROSITE" id="PS50975">
    <property type="entry name" value="ATP_GRASP"/>
    <property type="match status" value="1"/>
</dbReference>
<dbReference type="SUPFAM" id="SSF52440">
    <property type="entry name" value="PreATP-grasp domain"/>
    <property type="match status" value="1"/>
</dbReference>
<evidence type="ECO:0000256" key="15">
    <source>
        <dbReference type="ARBA" id="ARBA00023211"/>
    </source>
</evidence>
<evidence type="ECO:0000256" key="23">
    <source>
        <dbReference type="PIRSR" id="PIRSR039102-1"/>
    </source>
</evidence>
<dbReference type="EMBL" id="BMEV01000136">
    <property type="protein sequence ID" value="GFZ92274.1"/>
    <property type="molecule type" value="Genomic_DNA"/>
</dbReference>
<comment type="cofactor">
    <cofactor evidence="1">
        <name>Mn(2+)</name>
        <dbReference type="ChEBI" id="CHEBI:29035"/>
    </cofactor>
</comment>
<dbReference type="NCBIfam" id="NF002525">
    <property type="entry name" value="PRK01966.1-1"/>
    <property type="match status" value="1"/>
</dbReference>
<dbReference type="RefSeq" id="WP_188393500.1">
    <property type="nucleotide sequence ID" value="NZ_BMEV01000136.1"/>
</dbReference>
<evidence type="ECO:0000256" key="4">
    <source>
        <dbReference type="ARBA" id="ARBA00004752"/>
    </source>
</evidence>
<dbReference type="EC" id="6.3.2.4" evidence="6 22"/>
<evidence type="ECO:0000256" key="10">
    <source>
        <dbReference type="ARBA" id="ARBA00022741"/>
    </source>
</evidence>
<dbReference type="InterPro" id="IPR016185">
    <property type="entry name" value="PreATP-grasp_dom_sf"/>
</dbReference>
<dbReference type="Pfam" id="PF01820">
    <property type="entry name" value="Dala_Dala_lig_N"/>
    <property type="match status" value="1"/>
</dbReference>
<evidence type="ECO:0000256" key="3">
    <source>
        <dbReference type="ARBA" id="ARBA00004496"/>
    </source>
</evidence>
<evidence type="ECO:0000313" key="29">
    <source>
        <dbReference type="Proteomes" id="UP000602050"/>
    </source>
</evidence>
<dbReference type="InterPro" id="IPR011095">
    <property type="entry name" value="Dala_Dala_lig_C"/>
</dbReference>
<evidence type="ECO:0000256" key="14">
    <source>
        <dbReference type="ARBA" id="ARBA00022984"/>
    </source>
</evidence>
<sequence length="365" mass="40992">MKKKKVGLIFGGKSTEHEVSLQSAKNIIEAMDKTKYDVFLIGIDKKGRWHIKNNLKFLLNSSNPALLEFEKNKREVAIVPGENKNQILNLDTQEYFDQLDVIFPIIHGTFGEDGSLQGMLRMANIPFVGSSVLGSAISMDKDTSKRLLKAAGFNVAKSYTFTQANKNEINFEEIASVLGLPLFIKPSNQGSSVGVNKVYTKLEFETGIEEAFKFDHKILIEEEIVGREIECSILGNDYPIASLPGEVISKGDFYSYHAKYIDENGAILEIPAKLNNNRITKIQELAIKAFQTLNCEGLARVDFFLRKDDSVVINEVNTIPGFTKRSMYPKLWEASGISYSQLIDKLIELAIERHHRDSGFKKSLN</sequence>
<dbReference type="SUPFAM" id="SSF56059">
    <property type="entry name" value="Glutathione synthetase ATP-binding domain-like"/>
    <property type="match status" value="1"/>
</dbReference>
<evidence type="ECO:0000256" key="6">
    <source>
        <dbReference type="ARBA" id="ARBA00012216"/>
    </source>
</evidence>
<evidence type="ECO:0000256" key="13">
    <source>
        <dbReference type="ARBA" id="ARBA00022960"/>
    </source>
</evidence>
<evidence type="ECO:0000256" key="17">
    <source>
        <dbReference type="ARBA" id="ARBA00047614"/>
    </source>
</evidence>
<keyword evidence="13 22" id="KW-0133">Cell shape</keyword>
<comment type="subcellular location">
    <subcellularLocation>
        <location evidence="3 22">Cytoplasm</location>
    </subcellularLocation>
</comment>
<evidence type="ECO:0000256" key="24">
    <source>
        <dbReference type="PIRSR" id="PIRSR039102-2"/>
    </source>
</evidence>
<feature type="binding site" evidence="25">
    <location>
        <position position="315"/>
    </location>
    <ligand>
        <name>Mg(2+)</name>
        <dbReference type="ChEBI" id="CHEBI:18420"/>
        <label>1</label>
    </ligand>
</feature>
<dbReference type="PIRSF" id="PIRSF039102">
    <property type="entry name" value="Ddl/VanB"/>
    <property type="match status" value="1"/>
</dbReference>
<feature type="binding site" evidence="25">
    <location>
        <position position="317"/>
    </location>
    <ligand>
        <name>Mg(2+)</name>
        <dbReference type="ChEBI" id="CHEBI:18420"/>
        <label>2</label>
    </ligand>
</feature>
<evidence type="ECO:0000256" key="26">
    <source>
        <dbReference type="PROSITE-ProRule" id="PRU00409"/>
    </source>
</evidence>
<feature type="active site" evidence="23">
    <location>
        <position position="191"/>
    </location>
</feature>
<gene>
    <name evidence="22 28" type="primary">ddl</name>
    <name evidence="28" type="ORF">GCM10010978_33120</name>
</gene>
<comment type="similarity">
    <text evidence="5 22">Belongs to the D-alanine--D-alanine ligase family.</text>
</comment>
<feature type="binding site" evidence="24">
    <location>
        <begin position="314"/>
        <end position="315"/>
    </location>
    <ligand>
        <name>ATP</name>
        <dbReference type="ChEBI" id="CHEBI:30616"/>
    </ligand>
</feature>
<reference evidence="28" key="1">
    <citation type="journal article" date="2014" name="Int. J. Syst. Evol. Microbiol.">
        <title>Complete genome sequence of Corynebacterium casei LMG S-19264T (=DSM 44701T), isolated from a smear-ripened cheese.</title>
        <authorList>
            <consortium name="US DOE Joint Genome Institute (JGI-PGF)"/>
            <person name="Walter F."/>
            <person name="Albersmeier A."/>
            <person name="Kalinowski J."/>
            <person name="Ruckert C."/>
        </authorList>
    </citation>
    <scope>NUCLEOTIDE SEQUENCE</scope>
    <source>
        <strain evidence="28">CGMCC 1.12360</strain>
    </source>
</reference>
<dbReference type="GO" id="GO:0008716">
    <property type="term" value="F:D-alanine-D-alanine ligase activity"/>
    <property type="evidence" value="ECO:0007669"/>
    <property type="project" value="UniProtKB-UniRule"/>
</dbReference>
<feature type="binding site" evidence="24">
    <location>
        <begin position="183"/>
        <end position="185"/>
    </location>
    <ligand>
        <name>ATP</name>
        <dbReference type="ChEBI" id="CHEBI:30616"/>
    </ligand>
</feature>
<comment type="caution">
    <text evidence="28">The sequence shown here is derived from an EMBL/GenBank/DDBJ whole genome shotgun (WGS) entry which is preliminary data.</text>
</comment>
<evidence type="ECO:0000256" key="16">
    <source>
        <dbReference type="ARBA" id="ARBA00023316"/>
    </source>
</evidence>
<feature type="domain" description="ATP-grasp" evidence="27">
    <location>
        <begin position="145"/>
        <end position="348"/>
    </location>
</feature>
<dbReference type="HAMAP" id="MF_00047">
    <property type="entry name" value="Dala_Dala_lig"/>
    <property type="match status" value="1"/>
</dbReference>
<evidence type="ECO:0000256" key="25">
    <source>
        <dbReference type="PIRSR" id="PIRSR039102-3"/>
    </source>
</evidence>
<evidence type="ECO:0000256" key="8">
    <source>
        <dbReference type="ARBA" id="ARBA00022598"/>
    </source>
</evidence>
<dbReference type="PROSITE" id="PS00844">
    <property type="entry name" value="DALA_DALA_LIGASE_2"/>
    <property type="match status" value="1"/>
</dbReference>
<evidence type="ECO:0000256" key="5">
    <source>
        <dbReference type="ARBA" id="ARBA00010871"/>
    </source>
</evidence>
<keyword evidence="8 22" id="KW-0436">Ligase</keyword>
<feature type="binding site" evidence="25">
    <location>
        <position position="302"/>
    </location>
    <ligand>
        <name>Mg(2+)</name>
        <dbReference type="ChEBI" id="CHEBI:18420"/>
        <label>1</label>
    </ligand>
</feature>
<dbReference type="Pfam" id="PF07478">
    <property type="entry name" value="Dala_Dala_lig_C"/>
    <property type="match status" value="1"/>
</dbReference>
<dbReference type="Gene3D" id="3.30.470.20">
    <property type="entry name" value="ATP-grasp fold, B domain"/>
    <property type="match status" value="1"/>
</dbReference>
<keyword evidence="12 25" id="KW-0460">Magnesium</keyword>
<dbReference type="Proteomes" id="UP000602050">
    <property type="component" value="Unassembled WGS sequence"/>
</dbReference>
<dbReference type="AlphaFoldDB" id="A0A8J2TSC0"/>
<protein>
    <recommendedName>
        <fullName evidence="19 22">D-alanine--D-alanine ligase</fullName>
        <ecNumber evidence="6 22">6.3.2.4</ecNumber>
    </recommendedName>
    <alternativeName>
        <fullName evidence="21 22">D-Ala-D-Ala ligase</fullName>
    </alternativeName>
    <alternativeName>
        <fullName evidence="20 22">D-alanylalanine synthetase</fullName>
    </alternativeName>
</protein>
<dbReference type="GO" id="GO:0009252">
    <property type="term" value="P:peptidoglycan biosynthetic process"/>
    <property type="evidence" value="ECO:0007669"/>
    <property type="project" value="UniProtKB-UniRule"/>
</dbReference>
<evidence type="ECO:0000256" key="22">
    <source>
        <dbReference type="HAMAP-Rule" id="MF_00047"/>
    </source>
</evidence>
<reference evidence="28" key="2">
    <citation type="submission" date="2020-09" db="EMBL/GenBank/DDBJ databases">
        <authorList>
            <person name="Sun Q."/>
            <person name="Zhou Y."/>
        </authorList>
    </citation>
    <scope>NUCLEOTIDE SEQUENCE</scope>
    <source>
        <strain evidence="28">CGMCC 1.12360</strain>
    </source>
</reference>
<dbReference type="NCBIfam" id="TIGR01205">
    <property type="entry name" value="D_ala_D_alaTIGR"/>
    <property type="match status" value="1"/>
</dbReference>
<proteinExistence type="inferred from homology"/>
<evidence type="ECO:0000256" key="12">
    <source>
        <dbReference type="ARBA" id="ARBA00022842"/>
    </source>
</evidence>
<dbReference type="UniPathway" id="UPA00219"/>
<dbReference type="NCBIfam" id="NF002378">
    <property type="entry name" value="PRK01372.1"/>
    <property type="match status" value="1"/>
</dbReference>
<comment type="pathway">
    <text evidence="4 22">Cell wall biogenesis; peptidoglycan biosynthesis.</text>
</comment>
<dbReference type="PANTHER" id="PTHR23132">
    <property type="entry name" value="D-ALANINE--D-ALANINE LIGASE"/>
    <property type="match status" value="1"/>
</dbReference>
<dbReference type="NCBIfam" id="NF002528">
    <property type="entry name" value="PRK01966.1-4"/>
    <property type="match status" value="1"/>
</dbReference>
<feature type="active site" evidence="23">
    <location>
        <position position="326"/>
    </location>
</feature>
<dbReference type="InterPro" id="IPR011761">
    <property type="entry name" value="ATP-grasp"/>
</dbReference>
<keyword evidence="10 24" id="KW-0547">Nucleotide-binding</keyword>
<dbReference type="PROSITE" id="PS00843">
    <property type="entry name" value="DALA_DALA_LIGASE_1"/>
    <property type="match status" value="1"/>
</dbReference>
<keyword evidence="15 25" id="KW-0464">Manganese</keyword>
<dbReference type="InterPro" id="IPR005905">
    <property type="entry name" value="D_ala_D_ala"/>
</dbReference>
<dbReference type="GO" id="GO:0005524">
    <property type="term" value="F:ATP binding"/>
    <property type="evidence" value="ECO:0007669"/>
    <property type="project" value="UniProtKB-UniRule"/>
</dbReference>
<name>A0A8J2TSC0_9BACI</name>
<dbReference type="InterPro" id="IPR013815">
    <property type="entry name" value="ATP_grasp_subdomain_1"/>
</dbReference>
<dbReference type="GO" id="GO:0008360">
    <property type="term" value="P:regulation of cell shape"/>
    <property type="evidence" value="ECO:0007669"/>
    <property type="project" value="UniProtKB-KW"/>
</dbReference>
<dbReference type="GO" id="GO:0071555">
    <property type="term" value="P:cell wall organization"/>
    <property type="evidence" value="ECO:0007669"/>
    <property type="project" value="UniProtKB-KW"/>
</dbReference>
<feature type="active site" evidence="23">
    <location>
        <position position="16"/>
    </location>
</feature>
<feature type="binding site" evidence="24">
    <location>
        <begin position="221"/>
        <end position="228"/>
    </location>
    <ligand>
        <name>ATP</name>
        <dbReference type="ChEBI" id="CHEBI:30616"/>
    </ligand>
</feature>
<dbReference type="Gene3D" id="3.30.1490.20">
    <property type="entry name" value="ATP-grasp fold, A domain"/>
    <property type="match status" value="1"/>
</dbReference>
<comment type="cofactor">
    <cofactor evidence="25">
        <name>Mg(2+)</name>
        <dbReference type="ChEBI" id="CHEBI:18420"/>
    </cofactor>
    <cofactor evidence="25">
        <name>Mn(2+)</name>
        <dbReference type="ChEBI" id="CHEBI:29035"/>
    </cofactor>
    <text evidence="25">Binds 2 magnesium or manganese ions per subunit.</text>
</comment>
<keyword evidence="29" id="KW-1185">Reference proteome</keyword>
<comment type="pathway">
    <text evidence="18">Glycan biosynthesis.</text>
</comment>
<feature type="binding site" evidence="25">
    <location>
        <position position="315"/>
    </location>
    <ligand>
        <name>Mg(2+)</name>
        <dbReference type="ChEBI" id="CHEBI:18420"/>
        <label>2</label>
    </ligand>
</feature>
<keyword evidence="14 22" id="KW-0573">Peptidoglycan synthesis</keyword>
<dbReference type="FunFam" id="3.30.1490.20:FF:000007">
    <property type="entry name" value="D-alanine--D-alanine ligase"/>
    <property type="match status" value="1"/>
</dbReference>
<comment type="catalytic activity">
    <reaction evidence="17 22">
        <text>2 D-alanine + ATP = D-alanyl-D-alanine + ADP + phosphate + H(+)</text>
        <dbReference type="Rhea" id="RHEA:11224"/>
        <dbReference type="ChEBI" id="CHEBI:15378"/>
        <dbReference type="ChEBI" id="CHEBI:30616"/>
        <dbReference type="ChEBI" id="CHEBI:43474"/>
        <dbReference type="ChEBI" id="CHEBI:57416"/>
        <dbReference type="ChEBI" id="CHEBI:57822"/>
        <dbReference type="ChEBI" id="CHEBI:456216"/>
        <dbReference type="EC" id="6.3.2.4"/>
    </reaction>
</comment>
<evidence type="ECO:0000256" key="21">
    <source>
        <dbReference type="ARBA" id="ARBA00077154"/>
    </source>
</evidence>
<evidence type="ECO:0000256" key="20">
    <source>
        <dbReference type="ARBA" id="ARBA00076288"/>
    </source>
</evidence>
<keyword evidence="16 22" id="KW-0961">Cell wall biogenesis/degradation</keyword>